<evidence type="ECO:0000256" key="2">
    <source>
        <dbReference type="SAM" id="Phobius"/>
    </source>
</evidence>
<keyword evidence="2" id="KW-0812">Transmembrane</keyword>
<evidence type="ECO:0000313" key="4">
    <source>
        <dbReference type="EMBL" id="MBP2436513.1"/>
    </source>
</evidence>
<evidence type="ECO:0000256" key="1">
    <source>
        <dbReference type="SAM" id="MobiDB-lite"/>
    </source>
</evidence>
<dbReference type="InterPro" id="IPR053150">
    <property type="entry name" value="Teicoplanin_resist-assoc"/>
</dbReference>
<dbReference type="EMBL" id="JAGIOL010000001">
    <property type="protein sequence ID" value="MBP2436513.1"/>
    <property type="molecule type" value="Genomic_DNA"/>
</dbReference>
<dbReference type="PANTHER" id="PTHR36834:SF1">
    <property type="entry name" value="INTEGRAL MEMBRANE PROTEIN"/>
    <property type="match status" value="1"/>
</dbReference>
<protein>
    <submittedName>
        <fullName evidence="4">Glycopeptide antibiotics resistance protein</fullName>
    </submittedName>
</protein>
<comment type="caution">
    <text evidence="4">The sequence shown here is derived from an EMBL/GenBank/DDBJ whole genome shotgun (WGS) entry which is preliminary data.</text>
</comment>
<keyword evidence="2" id="KW-1133">Transmembrane helix</keyword>
<feature type="region of interest" description="Disordered" evidence="1">
    <location>
        <begin position="168"/>
        <end position="219"/>
    </location>
</feature>
<evidence type="ECO:0000259" key="3">
    <source>
        <dbReference type="Pfam" id="PF04892"/>
    </source>
</evidence>
<feature type="transmembrane region" description="Helical" evidence="2">
    <location>
        <begin position="96"/>
        <end position="113"/>
    </location>
</feature>
<keyword evidence="2" id="KW-0472">Membrane</keyword>
<dbReference type="Pfam" id="PF04892">
    <property type="entry name" value="VanZ"/>
    <property type="match status" value="1"/>
</dbReference>
<keyword evidence="5" id="KW-1185">Reference proteome</keyword>
<reference evidence="4 5" key="1">
    <citation type="submission" date="2021-03" db="EMBL/GenBank/DDBJ databases">
        <title>Sequencing the genomes of 1000 actinobacteria strains.</title>
        <authorList>
            <person name="Klenk H.-P."/>
        </authorList>
    </citation>
    <scope>NUCLEOTIDE SEQUENCE [LARGE SCALE GENOMIC DNA]</scope>
    <source>
        <strain evidence="4 5">DSM 24221</strain>
    </source>
</reference>
<feature type="transmembrane region" description="Helical" evidence="2">
    <location>
        <begin position="133"/>
        <end position="149"/>
    </location>
</feature>
<accession>A0ABS4ZGU8</accession>
<gene>
    <name evidence="4" type="ORF">JOF34_001099</name>
</gene>
<dbReference type="InterPro" id="IPR006976">
    <property type="entry name" value="VanZ-like"/>
</dbReference>
<name>A0ABS4ZGU8_9MICO</name>
<sequence length="219" mass="24587">MTMNANHGPKPARSRLRIGIATTLFFAYFSFVLWVVMSPNLDSSFGVNTIATRVLRVLHRLGVPEGFGFMELEFVANIGMFVPLGFLLGLAFGRGWWLALFLLPMVSVGIEWYQGEYLPGRVADVRDIVSNSVGAWVGAISAGILQAMVHTRDRKVLRRVLWEQQRRNQQAAPAAPDREQYREAIPPTMVLPQNAQTPPYGNQRVPQDPHDAPTQRLNF</sequence>
<feature type="compositionally biased region" description="Polar residues" evidence="1">
    <location>
        <begin position="191"/>
        <end position="200"/>
    </location>
</feature>
<organism evidence="4 5">
    <name type="scientific">Microbacterium amylolyticum</name>
    <dbReference type="NCBI Taxonomy" id="936337"/>
    <lineage>
        <taxon>Bacteria</taxon>
        <taxon>Bacillati</taxon>
        <taxon>Actinomycetota</taxon>
        <taxon>Actinomycetes</taxon>
        <taxon>Micrococcales</taxon>
        <taxon>Microbacteriaceae</taxon>
        <taxon>Microbacterium</taxon>
    </lineage>
</organism>
<evidence type="ECO:0000313" key="5">
    <source>
        <dbReference type="Proteomes" id="UP001519362"/>
    </source>
</evidence>
<proteinExistence type="predicted"/>
<feature type="transmembrane region" description="Helical" evidence="2">
    <location>
        <begin position="16"/>
        <end position="37"/>
    </location>
</feature>
<dbReference type="PANTHER" id="PTHR36834">
    <property type="entry name" value="MEMBRANE PROTEIN-RELATED"/>
    <property type="match status" value="1"/>
</dbReference>
<feature type="domain" description="VanZ-like" evidence="3">
    <location>
        <begin position="25"/>
        <end position="144"/>
    </location>
</feature>
<dbReference type="RefSeq" id="WP_165136182.1">
    <property type="nucleotide sequence ID" value="NZ_CP049253.1"/>
</dbReference>
<feature type="transmembrane region" description="Helical" evidence="2">
    <location>
        <begin position="74"/>
        <end position="91"/>
    </location>
</feature>
<dbReference type="Proteomes" id="UP001519362">
    <property type="component" value="Unassembled WGS sequence"/>
</dbReference>